<proteinExistence type="predicted"/>
<dbReference type="RefSeq" id="XP_026663412.1">
    <property type="nucleotide sequence ID" value="XM_026807611.2"/>
</dbReference>
<reference evidence="2" key="2">
    <citation type="submission" date="2025-08" db="UniProtKB">
        <authorList>
            <consortium name="RefSeq"/>
        </authorList>
    </citation>
    <scope>IDENTIFICATION</scope>
    <source>
        <tissue evidence="2">Young leaves</tissue>
    </source>
</reference>
<dbReference type="GeneID" id="113463236"/>
<accession>A0A8B8J8K5</accession>
<dbReference type="Proteomes" id="UP000228380">
    <property type="component" value="Chromosome 17"/>
</dbReference>
<sequence length="105" mass="12082">MLQANLMVDPMSSYLSYTSHSSGRDSKDRLAYGNNDDFIILVRRFSFLRSMACPLFLFLGDQRVSSRDCGSSKVRLLQASIEESDNVWVSSFEHSERTYQWKKGL</sequence>
<protein>
    <submittedName>
        <fullName evidence="2">Uncharacterized protein LOC113463236</fullName>
    </submittedName>
</protein>
<keyword evidence="1" id="KW-1185">Reference proteome</keyword>
<gene>
    <name evidence="2" type="primary">LOC113463236</name>
</gene>
<name>A0A8B8J8K5_PHODC</name>
<evidence type="ECO:0000313" key="1">
    <source>
        <dbReference type="Proteomes" id="UP000228380"/>
    </source>
</evidence>
<reference evidence="1" key="1">
    <citation type="journal article" date="2019" name="Nat. Commun.">
        <title>Genome-wide association mapping of date palm fruit traits.</title>
        <authorList>
            <person name="Hazzouri K.M."/>
            <person name="Gros-Balthazard M."/>
            <person name="Flowers J.M."/>
            <person name="Copetti D."/>
            <person name="Lemansour A."/>
            <person name="Lebrun M."/>
            <person name="Masmoudi K."/>
            <person name="Ferrand S."/>
            <person name="Dhar M.I."/>
            <person name="Fresquez Z.A."/>
            <person name="Rosas U."/>
            <person name="Zhang J."/>
            <person name="Talag J."/>
            <person name="Lee S."/>
            <person name="Kudrna D."/>
            <person name="Powell R.F."/>
            <person name="Leitch I.J."/>
            <person name="Krueger R.R."/>
            <person name="Wing R.A."/>
            <person name="Amiri K.M.A."/>
            <person name="Purugganan M.D."/>
        </authorList>
    </citation>
    <scope>NUCLEOTIDE SEQUENCE [LARGE SCALE GENOMIC DNA]</scope>
    <source>
        <strain evidence="1">cv. Khalas</strain>
    </source>
</reference>
<dbReference type="AlphaFoldDB" id="A0A8B8J8K5"/>
<organism evidence="1 2">
    <name type="scientific">Phoenix dactylifera</name>
    <name type="common">Date palm</name>
    <dbReference type="NCBI Taxonomy" id="42345"/>
    <lineage>
        <taxon>Eukaryota</taxon>
        <taxon>Viridiplantae</taxon>
        <taxon>Streptophyta</taxon>
        <taxon>Embryophyta</taxon>
        <taxon>Tracheophyta</taxon>
        <taxon>Spermatophyta</taxon>
        <taxon>Magnoliopsida</taxon>
        <taxon>Liliopsida</taxon>
        <taxon>Arecaceae</taxon>
        <taxon>Coryphoideae</taxon>
        <taxon>Phoeniceae</taxon>
        <taxon>Phoenix</taxon>
    </lineage>
</organism>
<dbReference type="KEGG" id="pda:113463236"/>
<evidence type="ECO:0000313" key="2">
    <source>
        <dbReference type="RefSeq" id="XP_026663412.1"/>
    </source>
</evidence>